<gene>
    <name evidence="2" type="ORF">M23134_07957</name>
</gene>
<proteinExistence type="predicted"/>
<dbReference type="EMBL" id="AAWS01000052">
    <property type="protein sequence ID" value="EAY25220.1"/>
    <property type="molecule type" value="Genomic_DNA"/>
</dbReference>
<dbReference type="AlphaFoldDB" id="A1ZWI0"/>
<accession>A1ZWI0</accession>
<sequence length="332" mass="38085">MNNTIQSKEEVMRSFENLLAERKALMAKIVTKEEAAKKEENKELVAVASNYTSNAIVTGLAELQLSLGTSVESLALQLQHELTKLEELKAAIKVEKETLKNVKDTKVAADALHILKQEQEAQSKAFEENSALQYKKLEEDITEQNYLWEKEQRVFELSVKEYAESLEKARQKELADYDYELERTYKIEADEFADTKKYLERDLTARQKEKDKDWASRRKVLKENEGKLQKYKQRVDNFETELKEEVNKARETAIKEASRKAKVAAALKAKEAEGSKKVYEMQVQSLENTIEKNKEQIEKLAAELKEALTQVQSLSLTALENTVKNGKNKSNA</sequence>
<name>A1ZWI0_MICM2</name>
<dbReference type="eggNOG" id="COG4372">
    <property type="taxonomic scope" value="Bacteria"/>
</dbReference>
<keyword evidence="3" id="KW-1185">Reference proteome</keyword>
<evidence type="ECO:0000256" key="1">
    <source>
        <dbReference type="SAM" id="Coils"/>
    </source>
</evidence>
<protein>
    <recommendedName>
        <fullName evidence="4">Myosin heavy chain</fullName>
    </recommendedName>
</protein>
<organism evidence="2 3">
    <name type="scientific">Microscilla marina ATCC 23134</name>
    <dbReference type="NCBI Taxonomy" id="313606"/>
    <lineage>
        <taxon>Bacteria</taxon>
        <taxon>Pseudomonadati</taxon>
        <taxon>Bacteroidota</taxon>
        <taxon>Cytophagia</taxon>
        <taxon>Cytophagales</taxon>
        <taxon>Microscillaceae</taxon>
        <taxon>Microscilla</taxon>
    </lineage>
</organism>
<dbReference type="OrthoDB" id="466620at2"/>
<dbReference type="RefSeq" id="WP_002703161.1">
    <property type="nucleotide sequence ID" value="NZ_AAWS01000052.1"/>
</dbReference>
<feature type="coiled-coil region" evidence="1">
    <location>
        <begin position="221"/>
        <end position="317"/>
    </location>
</feature>
<feature type="coiled-coil region" evidence="1">
    <location>
        <begin position="8"/>
        <end position="42"/>
    </location>
</feature>
<evidence type="ECO:0000313" key="3">
    <source>
        <dbReference type="Proteomes" id="UP000004095"/>
    </source>
</evidence>
<evidence type="ECO:0000313" key="2">
    <source>
        <dbReference type="EMBL" id="EAY25220.1"/>
    </source>
</evidence>
<evidence type="ECO:0008006" key="4">
    <source>
        <dbReference type="Google" id="ProtNLM"/>
    </source>
</evidence>
<comment type="caution">
    <text evidence="2">The sequence shown here is derived from an EMBL/GenBank/DDBJ whole genome shotgun (WGS) entry which is preliminary data.</text>
</comment>
<feature type="coiled-coil region" evidence="1">
    <location>
        <begin position="71"/>
        <end position="105"/>
    </location>
</feature>
<keyword evidence="1" id="KW-0175">Coiled coil</keyword>
<reference evidence="2 3" key="1">
    <citation type="submission" date="2007-01" db="EMBL/GenBank/DDBJ databases">
        <authorList>
            <person name="Haygood M."/>
            <person name="Podell S."/>
            <person name="Anderson C."/>
            <person name="Hopkinson B."/>
            <person name="Roe K."/>
            <person name="Barbeau K."/>
            <person name="Gaasterland T."/>
            <person name="Ferriera S."/>
            <person name="Johnson J."/>
            <person name="Kravitz S."/>
            <person name="Beeson K."/>
            <person name="Sutton G."/>
            <person name="Rogers Y.-H."/>
            <person name="Friedman R."/>
            <person name="Frazier M."/>
            <person name="Venter J.C."/>
        </authorList>
    </citation>
    <scope>NUCLEOTIDE SEQUENCE [LARGE SCALE GENOMIC DNA]</scope>
    <source>
        <strain evidence="2 3">ATCC 23134</strain>
    </source>
</reference>
<dbReference type="Proteomes" id="UP000004095">
    <property type="component" value="Unassembled WGS sequence"/>
</dbReference>